<dbReference type="EMBL" id="GDIQ01053273">
    <property type="protein sequence ID" value="JAN41464.1"/>
    <property type="molecule type" value="Transcribed_RNA"/>
</dbReference>
<sequence length="77" mass="8836">MTPYGLITSQGETGPQKRREPRYALKFIKSLIFYLRDESATKGNVQAASFKISTCPSSCYRFKISFKSVPLLIQYDY</sequence>
<name>A0A0P6II17_9CRUS</name>
<protein>
    <submittedName>
        <fullName evidence="1">Uncharacterized protein</fullName>
    </submittedName>
</protein>
<reference evidence="1" key="1">
    <citation type="submission" date="2015-10" db="EMBL/GenBank/DDBJ databases">
        <title>EvidentialGene: Evidence-directed Construction of Complete mRNA Transcriptomes without Genomes.</title>
        <authorList>
            <person name="Gilbert D.G."/>
        </authorList>
    </citation>
    <scope>NUCLEOTIDE SEQUENCE</scope>
</reference>
<accession>A0A0P6II17</accession>
<evidence type="ECO:0000313" key="1">
    <source>
        <dbReference type="EMBL" id="JAN90475.1"/>
    </source>
</evidence>
<dbReference type="EMBL" id="GDIQ01004262">
    <property type="protein sequence ID" value="JAN90475.1"/>
    <property type="molecule type" value="Transcribed_RNA"/>
</dbReference>
<proteinExistence type="predicted"/>
<dbReference type="AlphaFoldDB" id="A0A0P6II17"/>
<organism evidence="1">
    <name type="scientific">Daphnia magna</name>
    <dbReference type="NCBI Taxonomy" id="35525"/>
    <lineage>
        <taxon>Eukaryota</taxon>
        <taxon>Metazoa</taxon>
        <taxon>Ecdysozoa</taxon>
        <taxon>Arthropoda</taxon>
        <taxon>Crustacea</taxon>
        <taxon>Branchiopoda</taxon>
        <taxon>Diplostraca</taxon>
        <taxon>Cladocera</taxon>
        <taxon>Anomopoda</taxon>
        <taxon>Daphniidae</taxon>
        <taxon>Daphnia</taxon>
    </lineage>
</organism>